<evidence type="ECO:0000259" key="2">
    <source>
        <dbReference type="PROSITE" id="PS51099"/>
    </source>
</evidence>
<feature type="domain" description="PTS EIIB type-2" evidence="2">
    <location>
        <begin position="1"/>
        <end position="92"/>
    </location>
</feature>
<dbReference type="InterPro" id="IPR003501">
    <property type="entry name" value="PTS_EIIB_2/3"/>
</dbReference>
<proteinExistence type="predicted"/>
<organism evidence="3 4">
    <name type="scientific">Spiroplasma helicoides</name>
    <dbReference type="NCBI Taxonomy" id="216938"/>
    <lineage>
        <taxon>Bacteria</taxon>
        <taxon>Bacillati</taxon>
        <taxon>Mycoplasmatota</taxon>
        <taxon>Mollicutes</taxon>
        <taxon>Entomoplasmatales</taxon>
        <taxon>Spiroplasmataceae</taxon>
        <taxon>Spiroplasma</taxon>
    </lineage>
</organism>
<keyword evidence="4" id="KW-1185">Reference proteome</keyword>
<dbReference type="CDD" id="cd05563">
    <property type="entry name" value="PTS_IIB_ascorbate"/>
    <property type="match status" value="1"/>
</dbReference>
<dbReference type="PROSITE" id="PS51099">
    <property type="entry name" value="PTS_EIIB_TYPE_2"/>
    <property type="match status" value="1"/>
</dbReference>
<gene>
    <name evidence="3" type="primary">sgaB</name>
    <name evidence="3" type="ORF">SHELI_v1c10190</name>
</gene>
<dbReference type="PATRIC" id="fig|216938.3.peg.1037"/>
<dbReference type="Proteomes" id="UP000094378">
    <property type="component" value="Chromosome"/>
</dbReference>
<keyword evidence="1" id="KW-0808">Transferase</keyword>
<dbReference type="InterPro" id="IPR013011">
    <property type="entry name" value="PTS_EIIB_2"/>
</dbReference>
<dbReference type="OrthoDB" id="6603449at2"/>
<evidence type="ECO:0000256" key="1">
    <source>
        <dbReference type="ARBA" id="ARBA00022679"/>
    </source>
</evidence>
<dbReference type="AlphaFoldDB" id="A0A1B3SLZ7"/>
<dbReference type="Gene3D" id="3.40.50.2300">
    <property type="match status" value="1"/>
</dbReference>
<reference evidence="3 4" key="1">
    <citation type="submission" date="2016-08" db="EMBL/GenBank/DDBJ databases">
        <title>Complete genome sequence of Spiroplasma helicoides TABS-2 (DSM 22551).</title>
        <authorList>
            <person name="Shen W.-Y."/>
            <person name="Lo W.-S."/>
            <person name="Lai Y.-C."/>
            <person name="Kuo C.-H."/>
        </authorList>
    </citation>
    <scope>NUCLEOTIDE SEQUENCE [LARGE SCALE GENOMIC DNA]</scope>
    <source>
        <strain evidence="3 4">TABS-2</strain>
    </source>
</reference>
<dbReference type="Pfam" id="PF02302">
    <property type="entry name" value="PTS_IIB"/>
    <property type="match status" value="1"/>
</dbReference>
<dbReference type="EMBL" id="CP017015">
    <property type="protein sequence ID" value="AOG60966.1"/>
    <property type="molecule type" value="Genomic_DNA"/>
</dbReference>
<dbReference type="InterPro" id="IPR036095">
    <property type="entry name" value="PTS_EIIB-like_sf"/>
</dbReference>
<dbReference type="GO" id="GO:0008982">
    <property type="term" value="F:protein-N(PI)-phosphohistidine-sugar phosphotransferase activity"/>
    <property type="evidence" value="ECO:0007669"/>
    <property type="project" value="InterPro"/>
</dbReference>
<name>A0A1B3SLZ7_9MOLU</name>
<sequence>MKFVAVCGQGLGSSLIIEMSIRDILISMGRDDIEVEHTNLNSFNNGDPSIDAVICGIDLADSIDFENKIVLNNLLDKEEIEEKLSEFFKENAM</sequence>
<protein>
    <submittedName>
        <fullName evidence="3">PTS system, ascorbate-specific IIB component</fullName>
    </submittedName>
</protein>
<evidence type="ECO:0000313" key="3">
    <source>
        <dbReference type="EMBL" id="AOG60966.1"/>
    </source>
</evidence>
<dbReference type="KEGG" id="shj:SHELI_v1c10190"/>
<dbReference type="RefSeq" id="WP_069117320.1">
    <property type="nucleotide sequence ID" value="NZ_CP017015.1"/>
</dbReference>
<dbReference type="SUPFAM" id="SSF52794">
    <property type="entry name" value="PTS system IIB component-like"/>
    <property type="match status" value="1"/>
</dbReference>
<dbReference type="GO" id="GO:0009401">
    <property type="term" value="P:phosphoenolpyruvate-dependent sugar phosphotransferase system"/>
    <property type="evidence" value="ECO:0007669"/>
    <property type="project" value="InterPro"/>
</dbReference>
<accession>A0A1B3SLZ7</accession>
<evidence type="ECO:0000313" key="4">
    <source>
        <dbReference type="Proteomes" id="UP000094378"/>
    </source>
</evidence>
<dbReference type="STRING" id="216938.SHELI_v1c10190"/>